<name>A0A6J5KPB4_9CAUD</name>
<gene>
    <name evidence="1" type="ORF">UFOVP29_232</name>
</gene>
<organism evidence="1">
    <name type="scientific">uncultured Caudovirales phage</name>
    <dbReference type="NCBI Taxonomy" id="2100421"/>
    <lineage>
        <taxon>Viruses</taxon>
        <taxon>Duplodnaviria</taxon>
        <taxon>Heunggongvirae</taxon>
        <taxon>Uroviricota</taxon>
        <taxon>Caudoviricetes</taxon>
        <taxon>Peduoviridae</taxon>
        <taxon>Maltschvirus</taxon>
        <taxon>Maltschvirus maltsch</taxon>
    </lineage>
</organism>
<dbReference type="EMBL" id="LR796167">
    <property type="protein sequence ID" value="CAB4123073.1"/>
    <property type="molecule type" value="Genomic_DNA"/>
</dbReference>
<accession>A0A6J5KPB4</accession>
<reference evidence="1" key="1">
    <citation type="submission" date="2020-04" db="EMBL/GenBank/DDBJ databases">
        <authorList>
            <person name="Chiriac C."/>
            <person name="Salcher M."/>
            <person name="Ghai R."/>
            <person name="Kavagutti S V."/>
        </authorList>
    </citation>
    <scope>NUCLEOTIDE SEQUENCE</scope>
</reference>
<protein>
    <submittedName>
        <fullName evidence="1">Uncharacterized protein</fullName>
    </submittedName>
</protein>
<proteinExistence type="predicted"/>
<sequence>MTFVCEFCKRGFARENTWYNHSCEKKRRWMNRDTAQGRLSFQSWNRFHELSGMRNHKKVTQEDFIQSTFYGAFSKFAHHIIEIDAVNPRAFIDYVIRNNIPVDRWCQESLYQLYVRDVVLNESCEQALTRTIEWLAEWAQSNNVPWSEFFLQVNTNVGTMAICNGRISPWVLYNAQTVVDFLQRCTPEQVSMIQNWAPAHVWSMKFKNNQQDADFVKSMLTQAGV</sequence>
<evidence type="ECO:0000313" key="1">
    <source>
        <dbReference type="EMBL" id="CAB4123073.1"/>
    </source>
</evidence>